<evidence type="ECO:0000256" key="4">
    <source>
        <dbReference type="ARBA" id="ARBA00022694"/>
    </source>
</evidence>
<name>M1K944_ENCCN</name>
<dbReference type="VEuPathDB" id="MicrosporidiaDB:AEWD_071150"/>
<dbReference type="SUPFAM" id="SSF51395">
    <property type="entry name" value="FMN-linked oxidoreductases"/>
    <property type="match status" value="1"/>
</dbReference>
<keyword evidence="7 8" id="KW-0560">Oxidoreductase</keyword>
<evidence type="ECO:0000256" key="2">
    <source>
        <dbReference type="ARBA" id="ARBA00022630"/>
    </source>
</evidence>
<dbReference type="Pfam" id="PF01207">
    <property type="entry name" value="Dus"/>
    <property type="match status" value="1"/>
</dbReference>
<comment type="cofactor">
    <cofactor evidence="8 10">
        <name>FMN</name>
        <dbReference type="ChEBI" id="CHEBI:58210"/>
    </cofactor>
</comment>
<feature type="binding site" evidence="10">
    <location>
        <begin position="235"/>
        <end position="236"/>
    </location>
    <ligand>
        <name>FMN</name>
        <dbReference type="ChEBI" id="CHEBI:58210"/>
    </ligand>
</feature>
<keyword evidence="1" id="KW-0820">tRNA-binding</keyword>
<dbReference type="EMBL" id="KC513610">
    <property type="protein sequence ID" value="AGE95822.1"/>
    <property type="molecule type" value="Genomic_DNA"/>
</dbReference>
<feature type="binding site" evidence="10">
    <location>
        <position position="142"/>
    </location>
    <ligand>
        <name>FMN</name>
        <dbReference type="ChEBI" id="CHEBI:58210"/>
    </ligand>
</feature>
<dbReference type="GO" id="GO:0050660">
    <property type="term" value="F:flavin adenine dinucleotide binding"/>
    <property type="evidence" value="ECO:0007669"/>
    <property type="project" value="InterPro"/>
</dbReference>
<feature type="domain" description="DUS-like FMN-binding" evidence="11">
    <location>
        <begin position="17"/>
        <end position="310"/>
    </location>
</feature>
<feature type="binding site" evidence="10">
    <location>
        <position position="175"/>
    </location>
    <ligand>
        <name>FMN</name>
        <dbReference type="ChEBI" id="CHEBI:58210"/>
    </ligand>
</feature>
<dbReference type="PIRSF" id="PIRSF006621">
    <property type="entry name" value="Dus"/>
    <property type="match status" value="1"/>
</dbReference>
<comment type="function">
    <text evidence="8">Catalyzes the synthesis of dihydrouridine, a modified base found in the D-loop of most tRNAs.</text>
</comment>
<keyword evidence="10" id="KW-0547">Nucleotide-binding</keyword>
<dbReference type="EC" id="1.3.1.-" evidence="8"/>
<evidence type="ECO:0000256" key="7">
    <source>
        <dbReference type="ARBA" id="ARBA00023002"/>
    </source>
</evidence>
<dbReference type="Gene3D" id="3.20.20.70">
    <property type="entry name" value="Aldolase class I"/>
    <property type="match status" value="1"/>
</dbReference>
<evidence type="ECO:0000256" key="6">
    <source>
        <dbReference type="ARBA" id="ARBA00022884"/>
    </source>
</evidence>
<feature type="binding site" evidence="10">
    <location>
        <begin position="19"/>
        <end position="21"/>
    </location>
    <ligand>
        <name>FMN</name>
        <dbReference type="ChEBI" id="CHEBI:58210"/>
    </ligand>
</feature>
<dbReference type="VEuPathDB" id="MicrosporidiaDB:AEWR_071140"/>
<protein>
    <recommendedName>
        <fullName evidence="8">tRNA-dihydrouridine synthase</fullName>
        <ecNumber evidence="8">1.3.1.-</ecNumber>
    </recommendedName>
</protein>
<dbReference type="VEuPathDB" id="MicrosporidiaDB:AEWQ_071150"/>
<dbReference type="VEuPathDB" id="MicrosporidiaDB:M970_071140"/>
<sequence>MNGPCTSPMSQEVEISLAPMMDVTTAHFRRFIRLTSEKTVLFTEMIVSNTVIHVPRGKLRERLGEYDDRTVVQIGGSDATSMVEAVKILQGLGYRMFNLNCGCPSSRVKKGSFGAVLMLNRELVAEIINRVYGETGAVLSLKIRTGVDEHDGVDFLDGFVSHIKKNTPTRTFYVHARRCWLEGLSPQQNRKAPPLDYASVYAIKSLHPELRIILNGSIGEGNLDKIHNLDGVMIGRGAIRNVFVFWDIENRMSMCGAERRCKDGRECQPDTGIQKIECSDVEDHKSRRARKVLSVVKEYFDWFSPSEQLKPIHVQPVLNLMVAKRGCKAYRRRLNELVVGKAGPGEVYLLVAEFLGR</sequence>
<dbReference type="InterPro" id="IPR013785">
    <property type="entry name" value="Aldolase_TIM"/>
</dbReference>
<feature type="active site" description="Proton donor" evidence="9">
    <location>
        <position position="103"/>
    </location>
</feature>
<organism evidence="12">
    <name type="scientific">Encephalitozoon cuniculi</name>
    <name type="common">Microsporidian parasite</name>
    <dbReference type="NCBI Taxonomy" id="6035"/>
    <lineage>
        <taxon>Eukaryota</taxon>
        <taxon>Fungi</taxon>
        <taxon>Fungi incertae sedis</taxon>
        <taxon>Microsporidia</taxon>
        <taxon>Unikaryonidae</taxon>
        <taxon>Encephalitozoon</taxon>
    </lineage>
</organism>
<dbReference type="AlphaFoldDB" id="M1K944"/>
<dbReference type="InterPro" id="IPR001269">
    <property type="entry name" value="DUS_fam"/>
</dbReference>
<gene>
    <name evidence="12" type="ORF">ECU07_1170</name>
</gene>
<evidence type="ECO:0000256" key="3">
    <source>
        <dbReference type="ARBA" id="ARBA00022643"/>
    </source>
</evidence>
<feature type="binding site" evidence="10">
    <location>
        <position position="73"/>
    </location>
    <ligand>
        <name>FMN</name>
        <dbReference type="ChEBI" id="CHEBI:58210"/>
    </ligand>
</feature>
<reference evidence="12" key="1">
    <citation type="journal article" date="2013" name="Eukaryot. Cell">
        <title>Extremely Reduced Levels of Heterozygosity in the Vertebrate Pathogen Encephalitozoon cuniculi.</title>
        <authorList>
            <person name="Selman M."/>
            <person name="Sak B."/>
            <person name="Kvac M."/>
            <person name="Farinelli L."/>
            <person name="Weiss L.M."/>
            <person name="Corradi N."/>
        </authorList>
    </citation>
    <scope>NUCLEOTIDE SEQUENCE</scope>
</reference>
<evidence type="ECO:0000256" key="9">
    <source>
        <dbReference type="PIRSR" id="PIRSR006621-1"/>
    </source>
</evidence>
<keyword evidence="6" id="KW-0694">RNA-binding</keyword>
<keyword evidence="3 8" id="KW-0288">FMN</keyword>
<evidence type="ECO:0000256" key="10">
    <source>
        <dbReference type="PIRSR" id="PIRSR006621-2"/>
    </source>
</evidence>
<dbReference type="PANTHER" id="PTHR42907">
    <property type="entry name" value="FMN-LINKED OXIDOREDUCTASES SUPERFAMILY PROTEIN"/>
    <property type="match status" value="1"/>
</dbReference>
<dbReference type="PANTHER" id="PTHR42907:SF1">
    <property type="entry name" value="FMN-LINKED OXIDOREDUCTASES SUPERFAMILY PROTEIN"/>
    <property type="match status" value="1"/>
</dbReference>
<dbReference type="GO" id="GO:0000049">
    <property type="term" value="F:tRNA binding"/>
    <property type="evidence" value="ECO:0007669"/>
    <property type="project" value="UniProtKB-KW"/>
</dbReference>
<keyword evidence="4 8" id="KW-0819">tRNA processing</keyword>
<accession>M1K944</accession>
<evidence type="ECO:0000313" key="12">
    <source>
        <dbReference type="EMBL" id="AGE95822.1"/>
    </source>
</evidence>
<dbReference type="VEuPathDB" id="MicrosporidiaDB:ECU07_1170"/>
<dbReference type="InterPro" id="IPR035587">
    <property type="entry name" value="DUS-like_FMN-bd"/>
</dbReference>
<proteinExistence type="inferred from homology"/>
<evidence type="ECO:0000256" key="1">
    <source>
        <dbReference type="ARBA" id="ARBA00022555"/>
    </source>
</evidence>
<keyword evidence="5" id="KW-0521">NADP</keyword>
<dbReference type="GO" id="GO:0017150">
    <property type="term" value="F:tRNA dihydrouridine synthase activity"/>
    <property type="evidence" value="ECO:0007669"/>
    <property type="project" value="InterPro"/>
</dbReference>
<dbReference type="CDD" id="cd02801">
    <property type="entry name" value="DUS_like_FMN"/>
    <property type="match status" value="1"/>
</dbReference>
<keyword evidence="2 8" id="KW-0285">Flavoprotein</keyword>
<dbReference type="InterPro" id="IPR004653">
    <property type="entry name" value="DusA"/>
</dbReference>
<comment type="similarity">
    <text evidence="8">Belongs to the dus family.</text>
</comment>
<evidence type="ECO:0000256" key="8">
    <source>
        <dbReference type="PIRNR" id="PIRNR006621"/>
    </source>
</evidence>
<evidence type="ECO:0000259" key="11">
    <source>
        <dbReference type="Pfam" id="PF01207"/>
    </source>
</evidence>
<evidence type="ECO:0000256" key="5">
    <source>
        <dbReference type="ARBA" id="ARBA00022857"/>
    </source>
</evidence>